<dbReference type="InterPro" id="IPR003959">
    <property type="entry name" value="ATPase_AAA_core"/>
</dbReference>
<dbReference type="InterPro" id="IPR027065">
    <property type="entry name" value="Lon_Prtase"/>
</dbReference>
<protein>
    <submittedName>
        <fullName evidence="3">ATP-dependent Lon protease</fullName>
    </submittedName>
</protein>
<dbReference type="Gene3D" id="3.40.50.300">
    <property type="entry name" value="P-loop containing nucleotide triphosphate hydrolases"/>
    <property type="match status" value="1"/>
</dbReference>
<feature type="domain" description="AAA+ ATPase" evidence="2">
    <location>
        <begin position="515"/>
        <end position="692"/>
    </location>
</feature>
<gene>
    <name evidence="3" type="ORF">YASMINEVIRUS_896</name>
</gene>
<dbReference type="EMBL" id="UPSH01000001">
    <property type="protein sequence ID" value="VBB18433.1"/>
    <property type="molecule type" value="Genomic_DNA"/>
</dbReference>
<reference evidence="3 4" key="1">
    <citation type="submission" date="2018-10" db="EMBL/GenBank/DDBJ databases">
        <authorList>
            <consortium name="IHU Genomes"/>
        </authorList>
    </citation>
    <scope>NUCLEOTIDE SEQUENCE [LARGE SCALE GENOMIC DNA]</scope>
    <source>
        <strain evidence="3 4">A1</strain>
    </source>
</reference>
<feature type="region of interest" description="Disordered" evidence="1">
    <location>
        <begin position="109"/>
        <end position="211"/>
    </location>
</feature>
<keyword evidence="3" id="KW-0645">Protease</keyword>
<organism evidence="3 4">
    <name type="scientific">Yasminevirus sp. GU-2018</name>
    <dbReference type="NCBI Taxonomy" id="2420051"/>
    <lineage>
        <taxon>Viruses</taxon>
        <taxon>Varidnaviria</taxon>
        <taxon>Bamfordvirae</taxon>
        <taxon>Nucleocytoviricota</taxon>
        <taxon>Megaviricetes</taxon>
        <taxon>Imitervirales</taxon>
        <taxon>Mimiviridae</taxon>
        <taxon>Klosneuvirinae</taxon>
        <taxon>Yasminevirus</taxon>
        <taxon>Yasminevirus saudimassiliense</taxon>
    </lineage>
</organism>
<feature type="compositionally biased region" description="Basic and acidic residues" evidence="1">
    <location>
        <begin position="172"/>
        <end position="182"/>
    </location>
</feature>
<dbReference type="GO" id="GO:0004176">
    <property type="term" value="F:ATP-dependent peptidase activity"/>
    <property type="evidence" value="ECO:0007669"/>
    <property type="project" value="InterPro"/>
</dbReference>
<dbReference type="SMART" id="SM00382">
    <property type="entry name" value="AAA"/>
    <property type="match status" value="1"/>
</dbReference>
<dbReference type="SUPFAM" id="SSF52540">
    <property type="entry name" value="P-loop containing nucleoside triphosphate hydrolases"/>
    <property type="match status" value="1"/>
</dbReference>
<keyword evidence="4" id="KW-1185">Reference proteome</keyword>
<feature type="region of interest" description="Disordered" evidence="1">
    <location>
        <begin position="1"/>
        <end position="39"/>
    </location>
</feature>
<dbReference type="Proteomes" id="UP000594342">
    <property type="component" value="Unassembled WGS sequence"/>
</dbReference>
<dbReference type="InterPro" id="IPR027417">
    <property type="entry name" value="P-loop_NTPase"/>
</dbReference>
<keyword evidence="3" id="KW-0378">Hydrolase</keyword>
<feature type="region of interest" description="Disordered" evidence="1">
    <location>
        <begin position="229"/>
        <end position="300"/>
    </location>
</feature>
<evidence type="ECO:0000259" key="2">
    <source>
        <dbReference type="SMART" id="SM00382"/>
    </source>
</evidence>
<dbReference type="GO" id="GO:0030163">
    <property type="term" value="P:protein catabolic process"/>
    <property type="evidence" value="ECO:0007669"/>
    <property type="project" value="InterPro"/>
</dbReference>
<name>A0A5K0UAG1_9VIRU</name>
<sequence>MPKKTSVARETRKSKRETTGKGVTNPQAQVEQNQSPTDMRIDVPLEKLIDADTFKLLTPAETRRLKADIKRGVDVRNSDILKAIVGRCPRVALNLNKILNCDPFAENDPVQSSAQIDRHNDSQNDSQNNNRDDVQKVTNSKKRRAVDVVDADDHQPKTKRNKLTEKQQLVNEKAKKQEEKKASKQSPSKAKSPRSLSGVKRKTRLTTTLNRKGFKRPVYDRDLGEIVENLGSDDSDDESIASPDEYMDDGFVVKPRGSRSKTSRNRKTPNARISNRRSKRQRSNDSDDSSNNDSDDMMIEDGSYDSQLELEEELNDLLDDTIENTEGLSEEQLLVLNQKMRALRERSSGMKVTVDMIVKANFNKEDEVWFYRNIRERLPMLEGNERFQLEDKIERRYQFLTSLQASNMYTNFFKGGERNIMEEILASKQPDSVKSVLLNRLCSVTYESLEEYQKALGWMDVVLSIPTEVKSAKNDISKSLSTLYHKLKANMHGMDSTIREILQAVCSILTDPDSKGSILTLVGPPGVGKTTISSMISESIGMGFGQVSCGSINDQATITGHGSTYIGSKPGVFTQYLITNKQLDNVILLDEMDKLHDSKIVPILLHVLDKSQNSRFRDAFCPEINIDLSKNLYVVAVNSVDNLDDALKDRLKIVHVNGYDVETKTQICIKHIIPALNKRTGIELHIDEDTVRRCVKKVSPNVSGVRDLERLFGDIYEKLLLITRMGGNLFNLPNSVKIESLKKIDAKLIKQLIGIDI</sequence>
<evidence type="ECO:0000313" key="3">
    <source>
        <dbReference type="EMBL" id="VBB18433.1"/>
    </source>
</evidence>
<evidence type="ECO:0000313" key="4">
    <source>
        <dbReference type="Proteomes" id="UP000594342"/>
    </source>
</evidence>
<dbReference type="Gene3D" id="1.10.8.60">
    <property type="match status" value="1"/>
</dbReference>
<dbReference type="InterPro" id="IPR003593">
    <property type="entry name" value="AAA+_ATPase"/>
</dbReference>
<feature type="compositionally biased region" description="Acidic residues" evidence="1">
    <location>
        <begin position="286"/>
        <end position="300"/>
    </location>
</feature>
<dbReference type="GO" id="GO:0016887">
    <property type="term" value="F:ATP hydrolysis activity"/>
    <property type="evidence" value="ECO:0007669"/>
    <property type="project" value="InterPro"/>
</dbReference>
<proteinExistence type="predicted"/>
<dbReference type="Pfam" id="PF00004">
    <property type="entry name" value="AAA"/>
    <property type="match status" value="1"/>
</dbReference>
<comment type="caution">
    <text evidence="3">The sequence shown here is derived from an EMBL/GenBank/DDBJ whole genome shotgun (WGS) entry which is preliminary data.</text>
</comment>
<evidence type="ECO:0000256" key="1">
    <source>
        <dbReference type="SAM" id="MobiDB-lite"/>
    </source>
</evidence>
<feature type="compositionally biased region" description="Basic and acidic residues" evidence="1">
    <location>
        <begin position="145"/>
        <end position="156"/>
    </location>
</feature>
<feature type="compositionally biased region" description="Basic and acidic residues" evidence="1">
    <location>
        <begin position="7"/>
        <end position="19"/>
    </location>
</feature>
<dbReference type="GO" id="GO:0005524">
    <property type="term" value="F:ATP binding"/>
    <property type="evidence" value="ECO:0007669"/>
    <property type="project" value="InterPro"/>
</dbReference>
<dbReference type="GO" id="GO:0006508">
    <property type="term" value="P:proteolysis"/>
    <property type="evidence" value="ECO:0007669"/>
    <property type="project" value="UniProtKB-KW"/>
</dbReference>
<feature type="compositionally biased region" description="Polar residues" evidence="1">
    <location>
        <begin position="21"/>
        <end position="37"/>
    </location>
</feature>
<dbReference type="PANTHER" id="PTHR10046">
    <property type="entry name" value="ATP DEPENDENT LON PROTEASE FAMILY MEMBER"/>
    <property type="match status" value="1"/>
</dbReference>
<accession>A0A5K0UAG1</accession>
<dbReference type="GO" id="GO:0004252">
    <property type="term" value="F:serine-type endopeptidase activity"/>
    <property type="evidence" value="ECO:0007669"/>
    <property type="project" value="InterPro"/>
</dbReference>
<feature type="compositionally biased region" description="Basic residues" evidence="1">
    <location>
        <begin position="256"/>
        <end position="281"/>
    </location>
</feature>